<feature type="region of interest" description="Disordered" evidence="1">
    <location>
        <begin position="324"/>
        <end position="398"/>
    </location>
</feature>
<evidence type="ECO:0000313" key="2">
    <source>
        <dbReference type="EMBL" id="ODV67605.1"/>
    </source>
</evidence>
<feature type="region of interest" description="Disordered" evidence="1">
    <location>
        <begin position="432"/>
        <end position="505"/>
    </location>
</feature>
<dbReference type="RefSeq" id="XP_020076672.1">
    <property type="nucleotide sequence ID" value="XM_020221033.1"/>
</dbReference>
<feature type="compositionally biased region" description="Polar residues" evidence="1">
    <location>
        <begin position="79"/>
        <end position="94"/>
    </location>
</feature>
<gene>
    <name evidence="2" type="ORF">HYPBUDRAFT_152474</name>
</gene>
<reference evidence="3" key="1">
    <citation type="submission" date="2016-05" db="EMBL/GenBank/DDBJ databases">
        <title>Comparative genomics of biotechnologically important yeasts.</title>
        <authorList>
            <consortium name="DOE Joint Genome Institute"/>
            <person name="Riley R."/>
            <person name="Haridas S."/>
            <person name="Wolfe K.H."/>
            <person name="Lopes M.R."/>
            <person name="Hittinger C.T."/>
            <person name="Goker M."/>
            <person name="Salamov A."/>
            <person name="Wisecaver J."/>
            <person name="Long T.M."/>
            <person name="Aerts A.L."/>
            <person name="Barry K."/>
            <person name="Choi C."/>
            <person name="Clum A."/>
            <person name="Coughlan A.Y."/>
            <person name="Deshpande S."/>
            <person name="Douglass A.P."/>
            <person name="Hanson S.J."/>
            <person name="Klenk H.-P."/>
            <person name="Labutti K."/>
            <person name="Lapidus A."/>
            <person name="Lindquist E."/>
            <person name="Lipzen A."/>
            <person name="Meier-Kolthoff J.P."/>
            <person name="Ohm R.A."/>
            <person name="Otillar R.P."/>
            <person name="Pangilinan J."/>
            <person name="Peng Y."/>
            <person name="Rokas A."/>
            <person name="Rosa C.A."/>
            <person name="Scheuner C."/>
            <person name="Sibirny A.A."/>
            <person name="Slot J.C."/>
            <person name="Stielow J.B."/>
            <person name="Sun H."/>
            <person name="Kurtzman C.P."/>
            <person name="Blackwell M."/>
            <person name="Grigoriev I.V."/>
            <person name="Jeffries T.W."/>
        </authorList>
    </citation>
    <scope>NUCLEOTIDE SEQUENCE [LARGE SCALE GENOMIC DNA]</scope>
    <source>
        <strain evidence="3">NRRL Y-1933</strain>
    </source>
</reference>
<dbReference type="AlphaFoldDB" id="A0A1E4RKJ8"/>
<feature type="compositionally biased region" description="Basic and acidic residues" evidence="1">
    <location>
        <begin position="388"/>
        <end position="398"/>
    </location>
</feature>
<evidence type="ECO:0000313" key="3">
    <source>
        <dbReference type="Proteomes" id="UP000095085"/>
    </source>
</evidence>
<protein>
    <submittedName>
        <fullName evidence="2">Uncharacterized protein</fullName>
    </submittedName>
</protein>
<name>A0A1E4RKJ8_9ASCO</name>
<sequence length="620" mass="67579">MENSYSSSSGEDSAYDSKKNSYSALQSANRSEYSVILSEALQTSTPPRSISPAGRPNLFGRQGSSNFDPFTSAPHVPSGLSSQQHADSLSSIESPQAPKGQRPSNILLQEVIESHSPATSRRGSSAGLTEAPQIETKRNVGGDLYLKNQSIVDTFKGIQQQDDKRRRSSIFSNGSIPQRSRHSSIAGSDDPTSSRIRVMPPTSPQNIPQENRLKVSGLDIAPEGRPHSLISLPLSESFASLDSFNDEYLTFKYHEVNSKKQFLNNLKKDNDVSNSDPSFLTTKEQNDASSAINTINEKFQKFDLNSLMNARGVKFNMEGPSTDAIGPKKFQKFPNSYSSSSSSVSSSESGSGSGSDSEDEGGNLTLKFSSKVTPKSGPPFLSLSNRAKSHDSNLPDLMRHSSAHYSNVNPVIFQDNVPEYADVPASLMSNVPKGNSQAMDPTVSVVSSNGSSITLTQDGAKLNTQSNTRNPSNLHTSSPVSRNNAFQSDDKSAGQKSKEIPSHRKQVLDKANIRQPSPLVNNAPQSAIATTNSHLIPSISKDKIRDNLFNNHYNNHYKKDPVKYPFPKAHHLDNDKETVMKQSAREDGINRPAYYRSNSVTVGLIQRNNDSFGSDDDDQT</sequence>
<dbReference type="Proteomes" id="UP000095085">
    <property type="component" value="Unassembled WGS sequence"/>
</dbReference>
<feature type="region of interest" description="Disordered" evidence="1">
    <location>
        <begin position="39"/>
        <end position="143"/>
    </location>
</feature>
<organism evidence="2 3">
    <name type="scientific">Hyphopichia burtonii NRRL Y-1933</name>
    <dbReference type="NCBI Taxonomy" id="984485"/>
    <lineage>
        <taxon>Eukaryota</taxon>
        <taxon>Fungi</taxon>
        <taxon>Dikarya</taxon>
        <taxon>Ascomycota</taxon>
        <taxon>Saccharomycotina</taxon>
        <taxon>Pichiomycetes</taxon>
        <taxon>Debaryomycetaceae</taxon>
        <taxon>Hyphopichia</taxon>
    </lineage>
</organism>
<feature type="compositionally biased region" description="Low complexity" evidence="1">
    <location>
        <begin position="336"/>
        <end position="350"/>
    </location>
</feature>
<feature type="compositionally biased region" description="Polar residues" evidence="1">
    <location>
        <begin position="116"/>
        <end position="127"/>
    </location>
</feature>
<feature type="compositionally biased region" description="Polar residues" evidence="1">
    <location>
        <begin position="169"/>
        <end position="195"/>
    </location>
</feature>
<proteinExistence type="predicted"/>
<dbReference type="OrthoDB" id="68483at2759"/>
<dbReference type="GeneID" id="30995583"/>
<feature type="region of interest" description="Disordered" evidence="1">
    <location>
        <begin position="156"/>
        <end position="209"/>
    </location>
</feature>
<feature type="compositionally biased region" description="Polar residues" evidence="1">
    <location>
        <begin position="432"/>
        <end position="487"/>
    </location>
</feature>
<dbReference type="EMBL" id="KV454540">
    <property type="protein sequence ID" value="ODV67605.1"/>
    <property type="molecule type" value="Genomic_DNA"/>
</dbReference>
<feature type="compositionally biased region" description="Basic and acidic residues" evidence="1">
    <location>
        <begin position="488"/>
        <end position="505"/>
    </location>
</feature>
<dbReference type="STRING" id="984485.A0A1E4RKJ8"/>
<feature type="region of interest" description="Disordered" evidence="1">
    <location>
        <begin position="1"/>
        <end position="26"/>
    </location>
</feature>
<keyword evidence="3" id="KW-1185">Reference proteome</keyword>
<evidence type="ECO:0000256" key="1">
    <source>
        <dbReference type="SAM" id="MobiDB-lite"/>
    </source>
</evidence>
<feature type="compositionally biased region" description="Low complexity" evidence="1">
    <location>
        <begin position="1"/>
        <end position="12"/>
    </location>
</feature>
<accession>A0A1E4RKJ8</accession>